<dbReference type="PROSITE" id="PS50112">
    <property type="entry name" value="PAS"/>
    <property type="match status" value="1"/>
</dbReference>
<dbReference type="SUPFAM" id="SSF52172">
    <property type="entry name" value="CheY-like"/>
    <property type="match status" value="1"/>
</dbReference>
<dbReference type="InterPro" id="IPR005467">
    <property type="entry name" value="His_kinase_dom"/>
</dbReference>
<dbReference type="PANTHER" id="PTHR43047">
    <property type="entry name" value="TWO-COMPONENT HISTIDINE PROTEIN KINASE"/>
    <property type="match status" value="1"/>
</dbReference>
<feature type="domain" description="PAC" evidence="11">
    <location>
        <begin position="388"/>
        <end position="440"/>
    </location>
</feature>
<evidence type="ECO:0000256" key="6">
    <source>
        <dbReference type="PROSITE-ProRule" id="PRU00169"/>
    </source>
</evidence>
<keyword evidence="7" id="KW-0812">Transmembrane</keyword>
<protein>
    <recommendedName>
        <fullName evidence="2">histidine kinase</fullName>
        <ecNumber evidence="2">2.7.13.3</ecNumber>
    </recommendedName>
</protein>
<evidence type="ECO:0000313" key="13">
    <source>
        <dbReference type="Proteomes" id="UP001163156"/>
    </source>
</evidence>
<keyword evidence="13" id="KW-1185">Reference proteome</keyword>
<dbReference type="InterPro" id="IPR004358">
    <property type="entry name" value="Sig_transdc_His_kin-like_C"/>
</dbReference>
<dbReference type="CDD" id="cd16922">
    <property type="entry name" value="HATPase_EvgS-ArcB-TorS-like"/>
    <property type="match status" value="1"/>
</dbReference>
<evidence type="ECO:0000259" key="8">
    <source>
        <dbReference type="PROSITE" id="PS50109"/>
    </source>
</evidence>
<dbReference type="InterPro" id="IPR001610">
    <property type="entry name" value="PAC"/>
</dbReference>
<dbReference type="InterPro" id="IPR013655">
    <property type="entry name" value="PAS_fold_3"/>
</dbReference>
<evidence type="ECO:0000256" key="7">
    <source>
        <dbReference type="SAM" id="Phobius"/>
    </source>
</evidence>
<dbReference type="CDD" id="cd00082">
    <property type="entry name" value="HisKA"/>
    <property type="match status" value="1"/>
</dbReference>
<evidence type="ECO:0000259" key="10">
    <source>
        <dbReference type="PROSITE" id="PS50112"/>
    </source>
</evidence>
<dbReference type="PANTHER" id="PTHR43047:SF72">
    <property type="entry name" value="OSMOSENSING HISTIDINE PROTEIN KINASE SLN1"/>
    <property type="match status" value="1"/>
</dbReference>
<evidence type="ECO:0000256" key="1">
    <source>
        <dbReference type="ARBA" id="ARBA00000085"/>
    </source>
</evidence>
<dbReference type="InterPro" id="IPR003661">
    <property type="entry name" value="HisK_dim/P_dom"/>
</dbReference>
<dbReference type="SMART" id="SM00091">
    <property type="entry name" value="PAS"/>
    <property type="match status" value="2"/>
</dbReference>
<dbReference type="Gene3D" id="3.30.450.20">
    <property type="entry name" value="PAS domain"/>
    <property type="match status" value="2"/>
</dbReference>
<proteinExistence type="predicted"/>
<dbReference type="SMART" id="SM00448">
    <property type="entry name" value="REC"/>
    <property type="match status" value="1"/>
</dbReference>
<dbReference type="InterPro" id="IPR003594">
    <property type="entry name" value="HATPase_dom"/>
</dbReference>
<evidence type="ECO:0000256" key="2">
    <source>
        <dbReference type="ARBA" id="ARBA00012438"/>
    </source>
</evidence>
<feature type="transmembrane region" description="Helical" evidence="7">
    <location>
        <begin position="12"/>
        <end position="33"/>
    </location>
</feature>
<comment type="catalytic activity">
    <reaction evidence="1">
        <text>ATP + protein L-histidine = ADP + protein N-phospho-L-histidine.</text>
        <dbReference type="EC" id="2.7.13.3"/>
    </reaction>
</comment>
<dbReference type="Pfam" id="PF00072">
    <property type="entry name" value="Response_reg"/>
    <property type="match status" value="1"/>
</dbReference>
<evidence type="ECO:0000256" key="3">
    <source>
        <dbReference type="ARBA" id="ARBA00022553"/>
    </source>
</evidence>
<feature type="domain" description="Histidine kinase" evidence="8">
    <location>
        <begin position="577"/>
        <end position="799"/>
    </location>
</feature>
<gene>
    <name evidence="12" type="ORF">OM944_03990</name>
</gene>
<evidence type="ECO:0000256" key="5">
    <source>
        <dbReference type="ARBA" id="ARBA00022777"/>
    </source>
</evidence>
<dbReference type="EMBL" id="CP110226">
    <property type="protein sequence ID" value="UZD23655.1"/>
    <property type="molecule type" value="Genomic_DNA"/>
</dbReference>
<feature type="domain" description="PAS" evidence="10">
    <location>
        <begin position="322"/>
        <end position="359"/>
    </location>
</feature>
<dbReference type="SMART" id="SM00086">
    <property type="entry name" value="PAC"/>
    <property type="match status" value="1"/>
</dbReference>
<dbReference type="Gene3D" id="3.30.565.10">
    <property type="entry name" value="Histidine kinase-like ATPase, C-terminal domain"/>
    <property type="match status" value="1"/>
</dbReference>
<dbReference type="PROSITE" id="PS50113">
    <property type="entry name" value="PAC"/>
    <property type="match status" value="1"/>
</dbReference>
<keyword evidence="7" id="KW-1133">Transmembrane helix</keyword>
<dbReference type="GO" id="GO:0005524">
    <property type="term" value="F:ATP binding"/>
    <property type="evidence" value="ECO:0007669"/>
    <property type="project" value="UniProtKB-KW"/>
</dbReference>
<dbReference type="Pfam" id="PF08448">
    <property type="entry name" value="PAS_4"/>
    <property type="match status" value="1"/>
</dbReference>
<feature type="transmembrane region" description="Helical" evidence="7">
    <location>
        <begin position="273"/>
        <end position="293"/>
    </location>
</feature>
<dbReference type="PRINTS" id="PR00344">
    <property type="entry name" value="BCTRLSENSOR"/>
</dbReference>
<dbReference type="Proteomes" id="UP001163156">
    <property type="component" value="Chromosome"/>
</dbReference>
<accession>A0ABY6MIP9</accession>
<dbReference type="SMART" id="SM00387">
    <property type="entry name" value="HATPase_c"/>
    <property type="match status" value="1"/>
</dbReference>
<feature type="domain" description="Response regulatory" evidence="9">
    <location>
        <begin position="828"/>
        <end position="944"/>
    </location>
</feature>
<dbReference type="Pfam" id="PF00512">
    <property type="entry name" value="HisKA"/>
    <property type="match status" value="1"/>
</dbReference>
<keyword evidence="5" id="KW-0418">Kinase</keyword>
<dbReference type="InterPro" id="IPR036097">
    <property type="entry name" value="HisK_dim/P_sf"/>
</dbReference>
<dbReference type="SUPFAM" id="SSF55874">
    <property type="entry name" value="ATPase domain of HSP90 chaperone/DNA topoisomerase II/histidine kinase"/>
    <property type="match status" value="1"/>
</dbReference>
<keyword evidence="3 6" id="KW-0597">Phosphoprotein</keyword>
<name>A0ABY6MIP9_9BACT</name>
<dbReference type="SUPFAM" id="SSF47384">
    <property type="entry name" value="Homodimeric domain of signal transducing histidine kinase"/>
    <property type="match status" value="1"/>
</dbReference>
<dbReference type="RefSeq" id="WP_264810223.1">
    <property type="nucleotide sequence ID" value="NZ_CP110226.1"/>
</dbReference>
<sequence>MRKKLTFKREFWLTVLLGGGLVVLVIALGVSFFRAITDTQIESRKEFLRRQTELAASGIELEIDRFEEESKYILDFLIDDGLDAEDYKAELTGLTRRLFNRYPGLIDTLYMNLADSAVYFTMTDRNDFIRQRLKQKIPSHVQQESLLKLSSQDNRFQLTFTLNLVRFTRDFVTHYYLNDGGLKLLSLDNSLQNLNQRARFDHLEFDEESHKAMVQDYSIGVIGIYEVDWKDNERSGEGILVQYPFDYGDLVEHASLLFMIESETITSGVYSTYFLLFIGLILLLTGTVVFFTISLQQNLESQRTLKKNSEEISELFDQQNLLLKELKGFIFFHNYKGEITRVSNEVEQVLGHSKKEFLDAFSGTVFNSDVSKVKDLVIEALGENKSFIDLEYEFRKPSGEVVQLRLFEKLIFDEEGRFNGGLGICTDVTTQYNSQQELIESGKRLQNLIENIPDILFIFDNSGTILDFYIKKQKFISSSPDLKGKSLFEILPEGDVTNVRIAFDKARETGQIQTVDLELEGEDGKQFFEVRYFPLDDQQMMSITKEITSQRIWEQGLVEAMNAADQASRAKSEFLANMSHEIRTPMNGLLGIIDLLEQTDLNEEQREYLEIIQNSGNSLLRIIKDILDYSKIEAGKIDINLMIFSPAEELDKQVDIFYGLAQRKDIKLITNHGPGTSDMMEADAGKINQVILNLVGNAVKFTPKGGEVKVSLELEQISKDLFYLNCEVKDSGIGIAKEDIPKLINPFYQVESSSSRSFQGTGLGLAIANKIVELMGGELTICSEPGLGSTFSFSVLTKRAEAGKMDIKESSLPARTNWNGMAEEYPIKLLLAEDNELNLQLMTLMLEQLGYEFEVAKNGLEVLELVKAKEYELVLMDVQMPVVNGLEATRRIRQLAEKGKVYVIGLSANVFDEDHKKAEDAGMDDYLNKPIRLAVLAEKLKEYALKVRQLKSN</sequence>
<dbReference type="PROSITE" id="PS50110">
    <property type="entry name" value="RESPONSE_REGULATORY"/>
    <property type="match status" value="1"/>
</dbReference>
<keyword evidence="7" id="KW-0472">Membrane</keyword>
<dbReference type="InterPro" id="IPR000700">
    <property type="entry name" value="PAS-assoc_C"/>
</dbReference>
<dbReference type="InterPro" id="IPR011006">
    <property type="entry name" value="CheY-like_superfamily"/>
</dbReference>
<dbReference type="NCBIfam" id="TIGR00229">
    <property type="entry name" value="sensory_box"/>
    <property type="match status" value="1"/>
</dbReference>
<dbReference type="SMART" id="SM00388">
    <property type="entry name" value="HisKA"/>
    <property type="match status" value="1"/>
</dbReference>
<dbReference type="InterPro" id="IPR036890">
    <property type="entry name" value="HATPase_C_sf"/>
</dbReference>
<evidence type="ECO:0000256" key="4">
    <source>
        <dbReference type="ARBA" id="ARBA00022679"/>
    </source>
</evidence>
<keyword evidence="4" id="KW-0808">Transferase</keyword>
<dbReference type="Pfam" id="PF02518">
    <property type="entry name" value="HATPase_c"/>
    <property type="match status" value="1"/>
</dbReference>
<dbReference type="SUPFAM" id="SSF55785">
    <property type="entry name" value="PYP-like sensor domain (PAS domain)"/>
    <property type="match status" value="2"/>
</dbReference>
<evidence type="ECO:0000259" key="11">
    <source>
        <dbReference type="PROSITE" id="PS50113"/>
    </source>
</evidence>
<feature type="modified residue" description="4-aspartylphosphate" evidence="6">
    <location>
        <position position="877"/>
    </location>
</feature>
<dbReference type="Gene3D" id="3.40.50.2300">
    <property type="match status" value="1"/>
</dbReference>
<evidence type="ECO:0000259" key="9">
    <source>
        <dbReference type="PROSITE" id="PS50110"/>
    </source>
</evidence>
<organism evidence="12 13">
    <name type="scientific">Algoriphagus halophytocola</name>
    <dbReference type="NCBI Taxonomy" id="2991499"/>
    <lineage>
        <taxon>Bacteria</taxon>
        <taxon>Pseudomonadati</taxon>
        <taxon>Bacteroidota</taxon>
        <taxon>Cytophagia</taxon>
        <taxon>Cytophagales</taxon>
        <taxon>Cyclobacteriaceae</taxon>
        <taxon>Algoriphagus</taxon>
    </lineage>
</organism>
<dbReference type="Pfam" id="PF08447">
    <property type="entry name" value="PAS_3"/>
    <property type="match status" value="1"/>
</dbReference>
<evidence type="ECO:0000313" key="12">
    <source>
        <dbReference type="EMBL" id="UZD23655.1"/>
    </source>
</evidence>
<dbReference type="InterPro" id="IPR000014">
    <property type="entry name" value="PAS"/>
</dbReference>
<dbReference type="Gene3D" id="1.10.287.130">
    <property type="match status" value="1"/>
</dbReference>
<dbReference type="CDD" id="cd17546">
    <property type="entry name" value="REC_hyHK_CKI1_RcsC-like"/>
    <property type="match status" value="1"/>
</dbReference>
<dbReference type="InterPro" id="IPR035965">
    <property type="entry name" value="PAS-like_dom_sf"/>
</dbReference>
<reference evidence="12" key="1">
    <citation type="submission" date="2022-10" db="EMBL/GenBank/DDBJ databases">
        <title>Algoriphagus sp. a novel bacteria isolate from halophytes salicornia europaea.</title>
        <authorList>
            <person name="Peng Y."/>
            <person name="Jiang L."/>
            <person name="Lee J."/>
        </authorList>
    </citation>
    <scope>NUCLEOTIDE SEQUENCE</scope>
    <source>
        <strain evidence="12">TR-M5</strain>
    </source>
</reference>
<dbReference type="InterPro" id="IPR013656">
    <property type="entry name" value="PAS_4"/>
</dbReference>
<dbReference type="PROSITE" id="PS50109">
    <property type="entry name" value="HIS_KIN"/>
    <property type="match status" value="1"/>
</dbReference>
<keyword evidence="12" id="KW-0067">ATP-binding</keyword>
<dbReference type="CDD" id="cd00130">
    <property type="entry name" value="PAS"/>
    <property type="match status" value="2"/>
</dbReference>
<keyword evidence="12" id="KW-0547">Nucleotide-binding</keyword>
<dbReference type="EC" id="2.7.13.3" evidence="2"/>
<dbReference type="InterPro" id="IPR001789">
    <property type="entry name" value="Sig_transdc_resp-reg_receiver"/>
</dbReference>